<keyword evidence="4" id="KW-1185">Reference proteome</keyword>
<accession>A0A1I7DWJ7</accession>
<name>A0A1I7DWJ7_9RHOB</name>
<feature type="domain" description="Haem-binding uptake Tiki superfamily ChaN" evidence="2">
    <location>
        <begin position="19"/>
        <end position="214"/>
    </location>
</feature>
<evidence type="ECO:0000313" key="3">
    <source>
        <dbReference type="EMBL" id="SFU16041.1"/>
    </source>
</evidence>
<dbReference type="Pfam" id="PF04187">
    <property type="entry name" value="Cofac_haem_bdg"/>
    <property type="match status" value="1"/>
</dbReference>
<dbReference type="Gene3D" id="3.40.50.11550">
    <property type="match status" value="1"/>
</dbReference>
<evidence type="ECO:0000259" key="2">
    <source>
        <dbReference type="Pfam" id="PF04187"/>
    </source>
</evidence>
<dbReference type="CDD" id="cd14727">
    <property type="entry name" value="ChanN-like"/>
    <property type="match status" value="1"/>
</dbReference>
<feature type="signal peptide" evidence="1">
    <location>
        <begin position="1"/>
        <end position="17"/>
    </location>
</feature>
<keyword evidence="1" id="KW-0732">Signal</keyword>
<dbReference type="RefSeq" id="WP_036049181.1">
    <property type="nucleotide sequence ID" value="NZ_FPAW01000036.1"/>
</dbReference>
<evidence type="ECO:0000313" key="4">
    <source>
        <dbReference type="Proteomes" id="UP000182466"/>
    </source>
</evidence>
<dbReference type="InterPro" id="IPR007314">
    <property type="entry name" value="Cofac_haem-bd_dom"/>
</dbReference>
<dbReference type="EMBL" id="FPAW01000036">
    <property type="protein sequence ID" value="SFU16041.1"/>
    <property type="molecule type" value="Genomic_DNA"/>
</dbReference>
<dbReference type="Proteomes" id="UP000182466">
    <property type="component" value="Unassembled WGS sequence"/>
</dbReference>
<dbReference type="STRING" id="999627.SAMN05216236_13636"/>
<evidence type="ECO:0000256" key="1">
    <source>
        <dbReference type="SAM" id="SignalP"/>
    </source>
</evidence>
<feature type="chain" id="PRO_5010220702" evidence="1">
    <location>
        <begin position="18"/>
        <end position="261"/>
    </location>
</feature>
<dbReference type="SUPFAM" id="SSF159501">
    <property type="entry name" value="EreA/ChaN-like"/>
    <property type="match status" value="1"/>
</dbReference>
<sequence>MIRTILAVMTLSTPAAALDMAPDADIVLLGEIHDNPLHHQGQGDLIRQVQPKAVVFEMLSPAQAAKLNATPREDMAKVAARIGWASSNWPDFELYQPVFEALEQIPAVGAAAPKADVRRAFSEGAAAVFGEDAAEFGLDQAVPEIQLSFRKDMQFTAHCEAMPLNMMGGMIEAQRLRDATLARATLDALKTYGAPVVLIAGNGHARIDWGIPAMIAVAQPDLTVFSVGFVEAPAETNDPRFHHTIVTGPAERENPCDVFKN</sequence>
<proteinExistence type="predicted"/>
<dbReference type="eggNOG" id="COG3016">
    <property type="taxonomic scope" value="Bacteria"/>
</dbReference>
<gene>
    <name evidence="3" type="ORF">SAMN05216236_13636</name>
</gene>
<dbReference type="AlphaFoldDB" id="A0A1I7DWJ7"/>
<reference evidence="3 4" key="1">
    <citation type="submission" date="2016-10" db="EMBL/GenBank/DDBJ databases">
        <authorList>
            <person name="de Groot N.N."/>
        </authorList>
    </citation>
    <scope>NUCLEOTIDE SEQUENCE [LARGE SCALE GENOMIC DNA]</scope>
    <source>
        <strain evidence="3 4">CGMCC 1.10959</strain>
    </source>
</reference>
<protein>
    <submittedName>
        <fullName evidence="3">Uncharacterized iron-regulated protein</fullName>
    </submittedName>
</protein>
<organism evidence="3 4">
    <name type="scientific">Sedimentitalea nanhaiensis</name>
    <dbReference type="NCBI Taxonomy" id="999627"/>
    <lineage>
        <taxon>Bacteria</taxon>
        <taxon>Pseudomonadati</taxon>
        <taxon>Pseudomonadota</taxon>
        <taxon>Alphaproteobacteria</taxon>
        <taxon>Rhodobacterales</taxon>
        <taxon>Paracoccaceae</taxon>
        <taxon>Sedimentitalea</taxon>
    </lineage>
</organism>